<dbReference type="InterPro" id="IPR047021">
    <property type="entry name" value="REXO1/3/4-like"/>
</dbReference>
<keyword evidence="2" id="KW-0378">Hydrolase</keyword>
<dbReference type="Gene3D" id="3.30.420.10">
    <property type="entry name" value="Ribonuclease H-like superfamily/Ribonuclease H"/>
    <property type="match status" value="1"/>
</dbReference>
<dbReference type="GO" id="GO:0004527">
    <property type="term" value="F:exonuclease activity"/>
    <property type="evidence" value="ECO:0007669"/>
    <property type="project" value="InterPro"/>
</dbReference>
<dbReference type="Proteomes" id="UP000694391">
    <property type="component" value="Unplaced"/>
</dbReference>
<proteinExistence type="predicted"/>
<evidence type="ECO:0000256" key="2">
    <source>
        <dbReference type="ARBA" id="ARBA00022801"/>
    </source>
</evidence>
<dbReference type="AlphaFoldDB" id="A0A8C0K4X2"/>
<accession>A0A8C0K4X2</accession>
<organism evidence="3 4">
    <name type="scientific">Canis lupus dingo</name>
    <name type="common">dingo</name>
    <dbReference type="NCBI Taxonomy" id="286419"/>
    <lineage>
        <taxon>Eukaryota</taxon>
        <taxon>Metazoa</taxon>
        <taxon>Chordata</taxon>
        <taxon>Craniata</taxon>
        <taxon>Vertebrata</taxon>
        <taxon>Euteleostomi</taxon>
        <taxon>Mammalia</taxon>
        <taxon>Eutheria</taxon>
        <taxon>Laurasiatheria</taxon>
        <taxon>Carnivora</taxon>
        <taxon>Caniformia</taxon>
        <taxon>Canidae</taxon>
        <taxon>Canis</taxon>
    </lineage>
</organism>
<evidence type="ECO:0000313" key="3">
    <source>
        <dbReference type="Ensembl" id="ENSCAFP00020009684.1"/>
    </source>
</evidence>
<dbReference type="SUPFAM" id="SSF53098">
    <property type="entry name" value="Ribonuclease H-like"/>
    <property type="match status" value="1"/>
</dbReference>
<protein>
    <submittedName>
        <fullName evidence="3">Uncharacterized protein</fullName>
    </submittedName>
</protein>
<dbReference type="Ensembl" id="ENSCAFT00020011258.1">
    <property type="protein sequence ID" value="ENSCAFP00020009684.1"/>
    <property type="gene ID" value="ENSCAFG00020007874.1"/>
</dbReference>
<dbReference type="GO" id="GO:0003676">
    <property type="term" value="F:nucleic acid binding"/>
    <property type="evidence" value="ECO:0007669"/>
    <property type="project" value="InterPro"/>
</dbReference>
<name>A0A8C0K4X2_CANLU</name>
<dbReference type="PANTHER" id="PTHR12801:SF78">
    <property type="entry name" value="INTERFERON-STIMULATED 20 KDA EXONUCLEASE-LIKE 2"/>
    <property type="match status" value="1"/>
</dbReference>
<dbReference type="InterPro" id="IPR036397">
    <property type="entry name" value="RNaseH_sf"/>
</dbReference>
<dbReference type="InterPro" id="IPR012337">
    <property type="entry name" value="RNaseH-like_sf"/>
</dbReference>
<keyword evidence="1" id="KW-0540">Nuclease</keyword>
<dbReference type="GO" id="GO:0005634">
    <property type="term" value="C:nucleus"/>
    <property type="evidence" value="ECO:0007669"/>
    <property type="project" value="TreeGrafter"/>
</dbReference>
<evidence type="ECO:0000313" key="4">
    <source>
        <dbReference type="Proteomes" id="UP000694391"/>
    </source>
</evidence>
<reference evidence="3" key="2">
    <citation type="submission" date="2025-09" db="UniProtKB">
        <authorList>
            <consortium name="Ensembl"/>
        </authorList>
    </citation>
    <scope>IDENTIFICATION</scope>
</reference>
<reference evidence="3" key="1">
    <citation type="submission" date="2025-08" db="UniProtKB">
        <authorList>
            <consortium name="Ensembl"/>
        </authorList>
    </citation>
    <scope>IDENTIFICATION</scope>
</reference>
<evidence type="ECO:0000256" key="1">
    <source>
        <dbReference type="ARBA" id="ARBA00022722"/>
    </source>
</evidence>
<dbReference type="PANTHER" id="PTHR12801">
    <property type="entry name" value="RNA EXONUCLEASE REXO1 / RECO3 FAMILY MEMBER-RELATED"/>
    <property type="match status" value="1"/>
</dbReference>
<sequence length="98" mass="11026">MIRLGYVFLRGSRKKDGGNCEMVGTGPKGHVSFLAGCSTVNYHGDVLYDEYILPPCYIVDYWTRWSSIWKHHMLNATPFKIPASPSACVSAPLCIYHE</sequence>
<keyword evidence="4" id="KW-1185">Reference proteome</keyword>
<dbReference type="GeneTree" id="ENSGT00940000159724"/>